<evidence type="ECO:0000313" key="2">
    <source>
        <dbReference type="Proteomes" id="UP000266723"/>
    </source>
</evidence>
<name>A0ABQ7DHC3_BRACR</name>
<keyword evidence="2" id="KW-1185">Reference proteome</keyword>
<sequence length="216" mass="25480">MATSFQLLFEKGDTSVEMRQHELKELMASDVTFQLKHKWRFQQLQPFAVKVTESEDQFYDLMLHRGTLNSEADTLGLLSLCYMGTVLHFYLGSYQKFSEIQRPHLLQKLHSGFIVLLQDNVCFRVLVLLGLSLARTILQRVHNIWHRWRRKNWWFKFKNKAVLYIESLGSSFFSKAGVLISLVKSSFAELALRRYSICFRDFAVEQRFRALYAILQ</sequence>
<comment type="caution">
    <text evidence="1">The sequence shown here is derived from an EMBL/GenBank/DDBJ whole genome shotgun (WGS) entry which is preliminary data.</text>
</comment>
<evidence type="ECO:0008006" key="3">
    <source>
        <dbReference type="Google" id="ProtNLM"/>
    </source>
</evidence>
<gene>
    <name evidence="1" type="ORF">DY000_02032739</name>
</gene>
<organism evidence="1 2">
    <name type="scientific">Brassica cretica</name>
    <name type="common">Mustard</name>
    <dbReference type="NCBI Taxonomy" id="69181"/>
    <lineage>
        <taxon>Eukaryota</taxon>
        <taxon>Viridiplantae</taxon>
        <taxon>Streptophyta</taxon>
        <taxon>Embryophyta</taxon>
        <taxon>Tracheophyta</taxon>
        <taxon>Spermatophyta</taxon>
        <taxon>Magnoliopsida</taxon>
        <taxon>eudicotyledons</taxon>
        <taxon>Gunneridae</taxon>
        <taxon>Pentapetalae</taxon>
        <taxon>rosids</taxon>
        <taxon>malvids</taxon>
        <taxon>Brassicales</taxon>
        <taxon>Brassicaceae</taxon>
        <taxon>Brassiceae</taxon>
        <taxon>Brassica</taxon>
    </lineage>
</organism>
<proteinExistence type="predicted"/>
<dbReference type="Proteomes" id="UP000266723">
    <property type="component" value="Unassembled WGS sequence"/>
</dbReference>
<accession>A0ABQ7DHC3</accession>
<dbReference type="EMBL" id="QGKV02000649">
    <property type="protein sequence ID" value="KAF3576480.1"/>
    <property type="molecule type" value="Genomic_DNA"/>
</dbReference>
<reference evidence="1 2" key="1">
    <citation type="journal article" date="2020" name="BMC Genomics">
        <title>Intraspecific diversification of the crop wild relative Brassica cretica Lam. using demographic model selection.</title>
        <authorList>
            <person name="Kioukis A."/>
            <person name="Michalopoulou V.A."/>
            <person name="Briers L."/>
            <person name="Pirintsos S."/>
            <person name="Studholme D.J."/>
            <person name="Pavlidis P."/>
            <person name="Sarris P.F."/>
        </authorList>
    </citation>
    <scope>NUCLEOTIDE SEQUENCE [LARGE SCALE GENOMIC DNA]</scope>
    <source>
        <strain evidence="2">cv. PFS-1207/04</strain>
    </source>
</reference>
<protein>
    <recommendedName>
        <fullName evidence="3">Pex N-terminal domain-containing protein</fullName>
    </recommendedName>
</protein>
<evidence type="ECO:0000313" key="1">
    <source>
        <dbReference type="EMBL" id="KAF3576480.1"/>
    </source>
</evidence>